<evidence type="ECO:0000256" key="1">
    <source>
        <dbReference type="SAM" id="SignalP"/>
    </source>
</evidence>
<keyword evidence="3" id="KW-1185">Reference proteome</keyword>
<comment type="caution">
    <text evidence="2">The sequence shown here is derived from an EMBL/GenBank/DDBJ whole genome shotgun (WGS) entry which is preliminary data.</text>
</comment>
<organism evidence="2 3">
    <name type="scientific">Orchesella dallaii</name>
    <dbReference type="NCBI Taxonomy" id="48710"/>
    <lineage>
        <taxon>Eukaryota</taxon>
        <taxon>Metazoa</taxon>
        <taxon>Ecdysozoa</taxon>
        <taxon>Arthropoda</taxon>
        <taxon>Hexapoda</taxon>
        <taxon>Collembola</taxon>
        <taxon>Entomobryomorpha</taxon>
        <taxon>Entomobryoidea</taxon>
        <taxon>Orchesellidae</taxon>
        <taxon>Orchesellinae</taxon>
        <taxon>Orchesella</taxon>
    </lineage>
</organism>
<gene>
    <name evidence="2" type="ORF">ODALV1_LOCUS1553</name>
</gene>
<name>A0ABP1PR71_9HEXA</name>
<accession>A0ABP1PR71</accession>
<feature type="chain" id="PRO_5046886274" description="Secreted protein" evidence="1">
    <location>
        <begin position="28"/>
        <end position="145"/>
    </location>
</feature>
<evidence type="ECO:0000313" key="2">
    <source>
        <dbReference type="EMBL" id="CAL8071075.1"/>
    </source>
</evidence>
<dbReference type="Proteomes" id="UP001642540">
    <property type="component" value="Unassembled WGS sequence"/>
</dbReference>
<sequence length="145" mass="16075">MVSVKSILTVLLQYLLISILTSKEVLGRTLTGICPVTSSSQTDDLTWLLHGSPPKCYAASSQGPCEPTEVLIPKNPNSYHGVCVPSPLSIIPQMNSGARERRDVYGSWNYALPRHVTKNSCKRGWCYSHKQGRCTQCNFTAAQWF</sequence>
<evidence type="ECO:0008006" key="4">
    <source>
        <dbReference type="Google" id="ProtNLM"/>
    </source>
</evidence>
<reference evidence="2 3" key="1">
    <citation type="submission" date="2024-08" db="EMBL/GenBank/DDBJ databases">
        <authorList>
            <person name="Cucini C."/>
            <person name="Frati F."/>
        </authorList>
    </citation>
    <scope>NUCLEOTIDE SEQUENCE [LARGE SCALE GENOMIC DNA]</scope>
</reference>
<feature type="signal peptide" evidence="1">
    <location>
        <begin position="1"/>
        <end position="27"/>
    </location>
</feature>
<protein>
    <recommendedName>
        <fullName evidence="4">Secreted protein</fullName>
    </recommendedName>
</protein>
<proteinExistence type="predicted"/>
<dbReference type="EMBL" id="CAXLJM020000004">
    <property type="protein sequence ID" value="CAL8071075.1"/>
    <property type="molecule type" value="Genomic_DNA"/>
</dbReference>
<evidence type="ECO:0000313" key="3">
    <source>
        <dbReference type="Proteomes" id="UP001642540"/>
    </source>
</evidence>
<keyword evidence="1" id="KW-0732">Signal</keyword>